<evidence type="ECO:0000313" key="3">
    <source>
        <dbReference type="EMBL" id="KAF2068500.1"/>
    </source>
</evidence>
<dbReference type="AlphaFoldDB" id="A0A8J4PJC8"/>
<dbReference type="PANTHER" id="PTHR36780">
    <property type="entry name" value="OS05G0241400 PROTEIN"/>
    <property type="match status" value="1"/>
</dbReference>
<dbReference type="Proteomes" id="UP000695562">
    <property type="component" value="Unassembled WGS sequence"/>
</dbReference>
<dbReference type="InterPro" id="IPR036140">
    <property type="entry name" value="PFN_sf"/>
</dbReference>
<dbReference type="OrthoDB" id="17547at2759"/>
<accession>A0A8J4PJC8</accession>
<evidence type="ECO:0008006" key="5">
    <source>
        <dbReference type="Google" id="ProtNLM"/>
    </source>
</evidence>
<keyword evidence="4" id="KW-1185">Reference proteome</keyword>
<sequence>MSGRSSKSSSSNNSNSTPTTITATTNVTPTKTEPNIQLIEKLAAQPIPIVLPPSYKPEAKYEKYLNQLVGKTIMSAALISKTPGNKLKNALMAQKGLLIKLNESKLIVDAIAKDRLHLELVSISGTKYVITTVKEKSFYGLNSNLTIGGGIVIVVLEKCVLVALFAASVLPSESIPYVENFVQNTILN</sequence>
<feature type="region of interest" description="Disordered" evidence="2">
    <location>
        <begin position="1"/>
        <end position="29"/>
    </location>
</feature>
<evidence type="ECO:0000313" key="4">
    <source>
        <dbReference type="Proteomes" id="UP000695562"/>
    </source>
</evidence>
<comment type="function">
    <text evidence="1">Binds to actin and affects the structure of the cytoskeleton. At high concentrations, profilin prevents the polymerization of actin, whereas it enhances it at low concentrations. By binding to PIP2, it inhibits the formation of IP3 and DG.</text>
</comment>
<organism evidence="3 4">
    <name type="scientific">Polysphondylium violaceum</name>
    <dbReference type="NCBI Taxonomy" id="133409"/>
    <lineage>
        <taxon>Eukaryota</taxon>
        <taxon>Amoebozoa</taxon>
        <taxon>Evosea</taxon>
        <taxon>Eumycetozoa</taxon>
        <taxon>Dictyostelia</taxon>
        <taxon>Dictyosteliales</taxon>
        <taxon>Dictyosteliaceae</taxon>
        <taxon>Polysphondylium</taxon>
    </lineage>
</organism>
<proteinExistence type="predicted"/>
<protein>
    <recommendedName>
        <fullName evidence="5">Profilin</fullName>
    </recommendedName>
</protein>
<name>A0A8J4PJC8_9MYCE</name>
<dbReference type="Gene3D" id="3.30.450.30">
    <property type="entry name" value="Dynein light chain 2a, cytoplasmic"/>
    <property type="match status" value="1"/>
</dbReference>
<reference evidence="3" key="1">
    <citation type="submission" date="2020-01" db="EMBL/GenBank/DDBJ databases">
        <title>Development of genomics and gene disruption for Polysphondylium violaceum indicates a role for the polyketide synthase stlB in stalk morphogenesis.</title>
        <authorList>
            <person name="Narita B."/>
            <person name="Kawabe Y."/>
            <person name="Kin K."/>
            <person name="Saito T."/>
            <person name="Gibbs R."/>
            <person name="Kuspa A."/>
            <person name="Muzny D."/>
            <person name="Queller D."/>
            <person name="Richards S."/>
            <person name="Strassman J."/>
            <person name="Sucgang R."/>
            <person name="Worley K."/>
            <person name="Schaap P."/>
        </authorList>
    </citation>
    <scope>NUCLEOTIDE SEQUENCE</scope>
    <source>
        <strain evidence="3">QSvi11</strain>
    </source>
</reference>
<evidence type="ECO:0000256" key="1">
    <source>
        <dbReference type="ARBA" id="ARBA00025549"/>
    </source>
</evidence>
<dbReference type="SUPFAM" id="SSF55770">
    <property type="entry name" value="Profilin (actin-binding protein)"/>
    <property type="match status" value="1"/>
</dbReference>
<comment type="caution">
    <text evidence="3">The sequence shown here is derived from an EMBL/GenBank/DDBJ whole genome shotgun (WGS) entry which is preliminary data.</text>
</comment>
<dbReference type="GO" id="GO:0003779">
    <property type="term" value="F:actin binding"/>
    <property type="evidence" value="ECO:0007669"/>
    <property type="project" value="InterPro"/>
</dbReference>
<dbReference type="PANTHER" id="PTHR36780:SF1">
    <property type="entry name" value="PROFILIN"/>
    <property type="match status" value="1"/>
</dbReference>
<dbReference type="EMBL" id="AJWJ01000957">
    <property type="protein sequence ID" value="KAF2068500.1"/>
    <property type="molecule type" value="Genomic_DNA"/>
</dbReference>
<dbReference type="InterPro" id="IPR048278">
    <property type="entry name" value="PFN"/>
</dbReference>
<gene>
    <name evidence="3" type="ORF">CYY_010176</name>
</gene>
<dbReference type="Pfam" id="PF00235">
    <property type="entry name" value="Profilin"/>
    <property type="match status" value="1"/>
</dbReference>
<evidence type="ECO:0000256" key="2">
    <source>
        <dbReference type="SAM" id="MobiDB-lite"/>
    </source>
</evidence>